<dbReference type="Gene3D" id="3.30.70.270">
    <property type="match status" value="1"/>
</dbReference>
<dbReference type="PROSITE" id="PS50887">
    <property type="entry name" value="GGDEF"/>
    <property type="match status" value="1"/>
</dbReference>
<evidence type="ECO:0000256" key="1">
    <source>
        <dbReference type="SAM" id="Phobius"/>
    </source>
</evidence>
<proteinExistence type="predicted"/>
<reference evidence="4 5" key="1">
    <citation type="submission" date="2021-10" db="EMBL/GenBank/DDBJ databases">
        <title>Alishewanella koreense sp. nov. isolated from seawater of southwestern coast in South Korea and the proposal for the reclassification of Rheinheimera perlucida and Rheinheimera tuosuensis as Arsukibacterium perlucida and Arsukibacterium tuosuensis.</title>
        <authorList>
            <person name="Kim K.H."/>
            <person name="Ruan W."/>
            <person name="Kim K.R."/>
            <person name="Baek J.H."/>
            <person name="Jeon C.O."/>
        </authorList>
    </citation>
    <scope>NUCLEOTIDE SEQUENCE [LARGE SCALE GENOMIC DNA]</scope>
    <source>
        <strain evidence="4 5">16-MA</strain>
    </source>
</reference>
<dbReference type="PANTHER" id="PTHR33121">
    <property type="entry name" value="CYCLIC DI-GMP PHOSPHODIESTERASE PDEF"/>
    <property type="match status" value="1"/>
</dbReference>
<dbReference type="PROSITE" id="PS50883">
    <property type="entry name" value="EAL"/>
    <property type="match status" value="1"/>
</dbReference>
<dbReference type="SMART" id="SM00267">
    <property type="entry name" value="GGDEF"/>
    <property type="match status" value="1"/>
</dbReference>
<gene>
    <name evidence="4" type="ORF">JAO78_003925</name>
</gene>
<feature type="transmembrane region" description="Helical" evidence="1">
    <location>
        <begin position="7"/>
        <end position="30"/>
    </location>
</feature>
<dbReference type="InterPro" id="IPR001633">
    <property type="entry name" value="EAL_dom"/>
</dbReference>
<protein>
    <submittedName>
        <fullName evidence="4">GGDEF domain-containing protein</fullName>
    </submittedName>
</protein>
<dbReference type="CDD" id="cd01948">
    <property type="entry name" value="EAL"/>
    <property type="match status" value="1"/>
</dbReference>
<dbReference type="RefSeq" id="WP_226750048.1">
    <property type="nucleotide sequence ID" value="NZ_JAEINI020000002.1"/>
</dbReference>
<name>A0ABS8C0V3_9ALTE</name>
<evidence type="ECO:0000259" key="3">
    <source>
        <dbReference type="PROSITE" id="PS50887"/>
    </source>
</evidence>
<dbReference type="SMART" id="SM00052">
    <property type="entry name" value="EAL"/>
    <property type="match status" value="1"/>
</dbReference>
<keyword evidence="1" id="KW-0472">Membrane</keyword>
<dbReference type="InterPro" id="IPR043128">
    <property type="entry name" value="Rev_trsase/Diguanyl_cyclase"/>
</dbReference>
<dbReference type="InterPro" id="IPR050706">
    <property type="entry name" value="Cyclic-di-GMP_PDE-like"/>
</dbReference>
<dbReference type="Gene3D" id="3.20.20.450">
    <property type="entry name" value="EAL domain"/>
    <property type="match status" value="1"/>
</dbReference>
<feature type="domain" description="GGDEF" evidence="3">
    <location>
        <begin position="258"/>
        <end position="389"/>
    </location>
</feature>
<evidence type="ECO:0000313" key="4">
    <source>
        <dbReference type="EMBL" id="MCB5225954.1"/>
    </source>
</evidence>
<evidence type="ECO:0000313" key="5">
    <source>
        <dbReference type="Proteomes" id="UP000633814"/>
    </source>
</evidence>
<keyword evidence="1" id="KW-0812">Transmembrane</keyword>
<dbReference type="SUPFAM" id="SSF55073">
    <property type="entry name" value="Nucleotide cyclase"/>
    <property type="match status" value="1"/>
</dbReference>
<accession>A0ABS8C0V3</accession>
<keyword evidence="5" id="KW-1185">Reference proteome</keyword>
<dbReference type="EMBL" id="JAEINI020000002">
    <property type="protein sequence ID" value="MCB5225954.1"/>
    <property type="molecule type" value="Genomic_DNA"/>
</dbReference>
<dbReference type="NCBIfam" id="TIGR00254">
    <property type="entry name" value="GGDEF"/>
    <property type="match status" value="1"/>
</dbReference>
<feature type="domain" description="EAL" evidence="2">
    <location>
        <begin position="402"/>
        <end position="642"/>
    </location>
</feature>
<keyword evidence="1" id="KW-1133">Transmembrane helix</keyword>
<dbReference type="Pfam" id="PF00990">
    <property type="entry name" value="GGDEF"/>
    <property type="match status" value="1"/>
</dbReference>
<dbReference type="SUPFAM" id="SSF141868">
    <property type="entry name" value="EAL domain-like"/>
    <property type="match status" value="1"/>
</dbReference>
<dbReference type="PANTHER" id="PTHR33121:SF79">
    <property type="entry name" value="CYCLIC DI-GMP PHOSPHODIESTERASE PDED-RELATED"/>
    <property type="match status" value="1"/>
</dbReference>
<evidence type="ECO:0000259" key="2">
    <source>
        <dbReference type="PROSITE" id="PS50883"/>
    </source>
</evidence>
<dbReference type="Proteomes" id="UP000633814">
    <property type="component" value="Unassembled WGS sequence"/>
</dbReference>
<feature type="transmembrane region" description="Helical" evidence="1">
    <location>
        <begin position="137"/>
        <end position="157"/>
    </location>
</feature>
<dbReference type="Pfam" id="PF00563">
    <property type="entry name" value="EAL"/>
    <property type="match status" value="1"/>
</dbReference>
<dbReference type="InterPro" id="IPR029787">
    <property type="entry name" value="Nucleotide_cyclase"/>
</dbReference>
<dbReference type="InterPro" id="IPR035919">
    <property type="entry name" value="EAL_sf"/>
</dbReference>
<organism evidence="4 5">
    <name type="scientific">Alishewanella maricola</name>
    <dbReference type="NCBI Taxonomy" id="2795740"/>
    <lineage>
        <taxon>Bacteria</taxon>
        <taxon>Pseudomonadati</taxon>
        <taxon>Pseudomonadota</taxon>
        <taxon>Gammaproteobacteria</taxon>
        <taxon>Alteromonadales</taxon>
        <taxon>Alteromonadaceae</taxon>
        <taxon>Alishewanella</taxon>
    </lineage>
</organism>
<dbReference type="InterPro" id="IPR000160">
    <property type="entry name" value="GGDEF_dom"/>
</dbReference>
<sequence>MMKNFRTLLTAQLVSATLLVIVLLVGFLYYGKNQLILQENTAKLAIEQTIATHVTADGKSLSRQLDRSFKLKSLQVRRLDGTILYEQSNNAYQASFISQLFALAGKVDDTVTIKDEQQDVLVRYELDHRATLKGMQYFLFVLVGSPFILFMLPVLIIKNSLQRKYRRISRVVNETIEAFLSDNQQTKTENSELPAEFSEISISLRKLTQYTQQQAEKMKADAQLIAEEAYKDAVTGLPNRNRFVQNYEEHFTNTSQANYGIFGITRCTELQSINQTRGFHEGDQYIKEVSDILKRVIATYRDSKLFRLNGSDFGILMPKVTPKEAENFALQLQSRFNEFQKLSELDSVAYTGLVSYENGKALGELLASADTSISLAQTKQPNAWHLQKESSGLDSAGNSYGNQNWRNVIDDVIANNRLTLLVQHIMPSSRAAKAYSEILVRFKTHEEQTLPTASFLAMAEKLDKIIAIDRLIVETSLTTIKTKSMHDQYFGINLSPRSVHDDQFVIWLERRLLKDANIAAKLVFEVSEFGLQQNLKTSKRFIDMLHRAGSRITVEKFGVGITSFKFFRDLKPDYVKMDGSYTRHINEDKNNQYFMRLMIDLAHRIGVGVFAESVETQEEKHMLESLFIDGNQGYYIGKPSPM</sequence>
<comment type="caution">
    <text evidence="4">The sequence shown here is derived from an EMBL/GenBank/DDBJ whole genome shotgun (WGS) entry which is preliminary data.</text>
</comment>